<dbReference type="Pfam" id="PF07728">
    <property type="entry name" value="AAA_5"/>
    <property type="match status" value="1"/>
</dbReference>
<feature type="compositionally biased region" description="Basic and acidic residues" evidence="3">
    <location>
        <begin position="2415"/>
        <end position="2427"/>
    </location>
</feature>
<evidence type="ECO:0000256" key="2">
    <source>
        <dbReference type="ARBA" id="ARBA00022840"/>
    </source>
</evidence>
<dbReference type="GO" id="GO:0000055">
    <property type="term" value="P:ribosomal large subunit export from nucleus"/>
    <property type="evidence" value="ECO:0007669"/>
    <property type="project" value="TreeGrafter"/>
</dbReference>
<feature type="compositionally biased region" description="Basic and acidic residues" evidence="3">
    <location>
        <begin position="2671"/>
        <end position="2687"/>
    </location>
</feature>
<feature type="compositionally biased region" description="Basic and acidic residues" evidence="3">
    <location>
        <begin position="2266"/>
        <end position="2277"/>
    </location>
</feature>
<protein>
    <recommendedName>
        <fullName evidence="4">VWFA domain-containing protein</fullName>
    </recommendedName>
</protein>
<feature type="compositionally biased region" description="Basic and acidic residues" evidence="3">
    <location>
        <begin position="2302"/>
        <end position="2323"/>
    </location>
</feature>
<dbReference type="PANTHER" id="PTHR48103:SF2">
    <property type="entry name" value="MIDASIN"/>
    <property type="match status" value="1"/>
</dbReference>
<feature type="region of interest" description="Disordered" evidence="3">
    <location>
        <begin position="2253"/>
        <end position="2793"/>
    </location>
</feature>
<evidence type="ECO:0000256" key="3">
    <source>
        <dbReference type="SAM" id="MobiDB-lite"/>
    </source>
</evidence>
<feature type="compositionally biased region" description="Acidic residues" evidence="3">
    <location>
        <begin position="2549"/>
        <end position="2563"/>
    </location>
</feature>
<evidence type="ECO:0000313" key="5">
    <source>
        <dbReference type="EMBL" id="CAH1133335.1"/>
    </source>
</evidence>
<dbReference type="Pfam" id="PF00092">
    <property type="entry name" value="VWA"/>
    <property type="match status" value="1"/>
</dbReference>
<dbReference type="GO" id="GO:0000027">
    <property type="term" value="P:ribosomal large subunit assembly"/>
    <property type="evidence" value="ECO:0007669"/>
    <property type="project" value="TreeGrafter"/>
</dbReference>
<dbReference type="OrthoDB" id="422220at2759"/>
<evidence type="ECO:0000313" key="6">
    <source>
        <dbReference type="Proteomes" id="UP001152799"/>
    </source>
</evidence>
<dbReference type="Gene3D" id="3.40.50.410">
    <property type="entry name" value="von Willebrand factor, type A domain"/>
    <property type="match status" value="1"/>
</dbReference>
<feature type="compositionally biased region" description="Acidic residues" evidence="3">
    <location>
        <begin position="2575"/>
        <end position="2584"/>
    </location>
</feature>
<dbReference type="EMBL" id="OU892283">
    <property type="protein sequence ID" value="CAH1133335.1"/>
    <property type="molecule type" value="Genomic_DNA"/>
</dbReference>
<dbReference type="InterPro" id="IPR036465">
    <property type="entry name" value="vWFA_dom_sf"/>
</dbReference>
<evidence type="ECO:0000259" key="4">
    <source>
        <dbReference type="PROSITE" id="PS50234"/>
    </source>
</evidence>
<feature type="compositionally biased region" description="Basic and acidic residues" evidence="3">
    <location>
        <begin position="2639"/>
        <end position="2664"/>
    </location>
</feature>
<feature type="compositionally biased region" description="Basic and acidic residues" evidence="3">
    <location>
        <begin position="2477"/>
        <end position="2523"/>
    </location>
</feature>
<gene>
    <name evidence="5" type="ORF">CEUTPL_LOCUS11789</name>
</gene>
<dbReference type="InterPro" id="IPR002035">
    <property type="entry name" value="VWF_A"/>
</dbReference>
<keyword evidence="2" id="KW-0067">ATP-binding</keyword>
<feature type="compositionally biased region" description="Acidic residues" evidence="3">
    <location>
        <begin position="2750"/>
        <end position="2761"/>
    </location>
</feature>
<feature type="domain" description="VWFA" evidence="4">
    <location>
        <begin position="2934"/>
        <end position="3129"/>
    </location>
</feature>
<feature type="compositionally biased region" description="Basic and acidic residues" evidence="3">
    <location>
        <begin position="2387"/>
        <end position="2403"/>
    </location>
</feature>
<feature type="compositionally biased region" description="Polar residues" evidence="3">
    <location>
        <begin position="2585"/>
        <end position="2595"/>
    </location>
</feature>
<sequence>MTNYSRHLEEIAKEAEAQTLATVQVLLLEEQSNKAAQLLEYWEEYLSISESTTETLEEEVKLFLRRLTKLEGLLKELYMKCSSNNEANKILQLMEKCSKLFEAVNSDKSLSAGGRFEWVNSILVKCLQEGSWLLVDNVNLCSAAVLDRLNALLEPNGVLTISEKGVDENGKMFEVKPHKDFRIFLTMDPKNGEISRAMRNRGVEIYMPNETETQYSNQFDIKSLIEFEGLSNNKHINALLKIHEFISSVILSDKPGNMDLIQCSSLIAQQIRHGINISEAFYNTCIEVYYKTRNSSEFNCNNILEVIQEEINRSLLESDCGSFFNANVTMCTKDLVRWSNFEKIKHQSALYDVAVKQFNENAKNQTTTANIPPVLVKYVKAKDLTIWSDLESVKQQNDFFDNINFYTIANLLSINYSLSTNDDINYRTAYLKSIIAIPWQNILERFHKTIKFFDNKNPHLPYDGNWINDDLKNTSVSLALQVEIYKLKDLFELKYSSRKSLHQYLLAIKKKEVSDIFNSPICSSFINLRSEHFIFMKQLAVSFAQLSNFESANVFVKTLELLSWRQALHSFLTSVRVPDGGLKSPKSLESKLDTLALYYKWFYKYSVEEVAKLFNAKVPEKLNSIVTHINKKSKEQFSKNYKTAKNYKKLNNVPEFFTSEDQLTALDLLESYNLYDYESRNKSAKTIAYFKKTGDYRSFLVELKDALYSELELNNVEKILKPFVENCILKVQEQEILPLVDILTQTLLLQVIRAIESGDNFELDSLNNNVLVPIELNGILSRYKRTGDPKLLHEIKRHFYRTAANSPSVKPIELSDDVDMITVSVAGAGPVILRTVTKLLVHLDGESVSLRSFRAVQNQRKFMSRLLWSNMHAMASEKFDFLTTQSQILNENVKSFMIRLQKSLQLDVVDIADFSSNLIEDPNLNKIVSRIQSRHLDIMNNFSKLKSDEHLMSHVADLHMNLAFAELYINSFLPQIDPLAKKAMKKNHIASVISMFEQMKQSFDMQNSLFSNEEKCRHPYYVAIVGIIKDLQERIKKYGESANIGVNSYAYSYVLQQLKHASNSVLKTTILDDIENCTAVLISKSCPQNIPETEMQYSLNKLQTNFLSFERISQDWKQYCGSYPDIVEPLLSNISQFLYGFKLKLFWIKREYSKQCGGNLENELLRLAALPSLDANFTSLDKVADYLSCEQFPNLKEQENVRLQKCAIQECFNQCVVNGKNSRLLDAGLFQKFNSLVEAFVAVWNTQQENKEKEKTEAESLYKTRTKCDDKTEEQLIDDELKELFPNHHVLDFSDLQEKSLSDATPDEPTSNKPITELITDEDVTFVVDLHSKLFKNFIRTEWLAPAPSKNVQADFVGPLMENYKIVRRIMDANGQYFQYTFDTKLCGSLAVLLEVSRRYGTVSEFGHDSPLKIANKDFYKDSDVDEVKTCYHVLDKLKLKVNELLLEWPDQPTLNTIITVIDRIFTFDIKSPIARYLTGFDILLAKCHEWEQVAHSGVSLLNDTPEVIAQIITWRKLELGRWKDLLNSTFNEMTKPLSKWWMYMYNLSNQYLKDTQITESELVDTLQKLITKSNLVEFHGRLDIVLEFHCYAITQPKTHRSEAFVNILWNIYNYFNQFSVIISNKLRDLRAPIEKKLKDYVKIVKWKDVNYWSVKDTVDKSYKALHKFVREYKDVLLQPVAPFLTNPVSDTAMESVGIWDRPQRQNPKAYHYTLDADSYLVKASVKDSSYLSKARKICKETISGTEYPDLVKSLDTFVTDVIETSEHLRKLEVDTTLPKEKQKSQAKNILHQKHRALADLFQTLSKIGVSYKTGIIDSKIKKPTEEYTIKPLDLSASFSYLGFNRMDGKMLTIWDSCELYYYRCLRRYDVLESALVTPAHDLGVQNIDRCRGFAAHLLTFCQNQKKTLITVTRSYHTLRSYAKQIRESYEHSDFIHSKTLTNIKNVLNSLTIVISQVQLILNSCPDEETSFDEQLFEIPLLDPNFGKFNSKNDENWKRGQESISNINTCITKTLNTIQKFEPTNLFSERPRVDVNFVPFAQKDQLTVELQNILQNLDGLKEIFEPIPITETLDWVSDNIRSILQETHDSVAQDDSSKEFQSLIDSFTKSLLIIFQNLYKKNEEDYLLKEDHETQDEVALKDNHLKTLITKSLSSDFNMLDLDKVLVTVEKVVKFVMGESNYVSEDMKTSLSKCLPLFDQVLQLSQYFITQQVAAYRTTCKLTSILLNIFIDLATKGFCIPPELSDEIEKEGLHKPTDGMGLGEGQGERDASDKIESEDQLDDAQPAGQEKDDKEDPDCNEEDKGIEMSEDFDSKLQDKKPSGDDEEDQQSDNSDAEEQMGETDKGADQLDQELWGDDKDEENDENQDAEQKEEDGKGGEKDGEEQLEARDENDSKQKNKNQDESQNPEADEDSEKNKKEINDMKEPEYDEDQVDPYHGNQPELPEPDPMDLPDDLQLDEGEANDDEQPEENPFDIDEMKDQQIPDDKPEPAENQNEQHDEEKEFSSDEEDATKTDENDKVEDNEAEPEEDKEKSEQEKVEEPKKSQEGEEENEELVDNEENALDQNPSGQDNIEAMEVDEAEATDNTQATQSDNLKSDQPMDDILQEDKPDKEGMGQSQMEESESGHSVQSAAPQEARSSKSEQEKEERKKEKLGESNLKRSAGDVNQSVEKKLKTVDAKDNQPEKDGEEEEEKSDMYQHIQEAEERKHMQVFDAATKEQAEEQSKEATHKEDEEDQNEEAESAKDLPEEKEEEEMDVDVSDTQTEKPRKTDHDGEKPKNKKHSKDDGIEGTQDVEIEGDIVTTTTVPRGGESFHHTQYHLLQETNPEKLDQEEINQLRQEVTQELSTWKSTPNSIEAEQTWQKISSVTASLAQDLSEQLRLVLEPTQASHLKGDFRTGRRINMRKVIPYIASQFRKDKIWLRRTKPSKREYQIVLAIDDSSSMADNQSKELAFESVALMSKALSLLESGQLAVVSFGETTKLHHKLSEPFNDRSGVQLLQNFQFDQQKTHIGKLVEFVTEMFNQSNIHTSLPNAKLLLIVSDGQGVFSEGKSYVTQAIRRAKLENIFIVFIIVDNPNNRDSILDIRSTMFDKDGKLNISNYMDEFPFSFYLILRDINSLPGVLSDALMQWFEMVTSQQ</sequence>
<keyword evidence="6" id="KW-1185">Reference proteome</keyword>
<dbReference type="PROSITE" id="PS50234">
    <property type="entry name" value="VWFA"/>
    <property type="match status" value="1"/>
</dbReference>
<dbReference type="SMART" id="SM00327">
    <property type="entry name" value="VWA"/>
    <property type="match status" value="1"/>
</dbReference>
<dbReference type="Gene3D" id="3.40.50.300">
    <property type="entry name" value="P-loop containing nucleotide triphosphate hydrolases"/>
    <property type="match status" value="1"/>
</dbReference>
<accession>A0A9P0GQC6</accession>
<feature type="compositionally biased region" description="Basic and acidic residues" evidence="3">
    <location>
        <begin position="2765"/>
        <end position="2789"/>
    </location>
</feature>
<reference evidence="5" key="1">
    <citation type="submission" date="2022-01" db="EMBL/GenBank/DDBJ databases">
        <authorList>
            <person name="King R."/>
        </authorList>
    </citation>
    <scope>NUCLEOTIDE SEQUENCE</scope>
</reference>
<feature type="compositionally biased region" description="Acidic residues" evidence="3">
    <location>
        <begin position="2324"/>
        <end position="2341"/>
    </location>
</feature>
<proteinExistence type="predicted"/>
<feature type="compositionally biased region" description="Acidic residues" evidence="3">
    <location>
        <begin position="2350"/>
        <end position="2373"/>
    </location>
</feature>
<name>A0A9P0GQC6_9CUCU</name>
<feature type="compositionally biased region" description="Basic and acidic residues" evidence="3">
    <location>
        <begin position="2531"/>
        <end position="2548"/>
    </location>
</feature>
<feature type="compositionally biased region" description="Polar residues" evidence="3">
    <location>
        <begin position="2617"/>
        <end position="2634"/>
    </location>
</feature>
<dbReference type="Proteomes" id="UP001152799">
    <property type="component" value="Chromosome 7"/>
</dbReference>
<dbReference type="FunFam" id="3.40.50.410:FF:000028">
    <property type="entry name" value="Midasin"/>
    <property type="match status" value="1"/>
</dbReference>
<feature type="compositionally biased region" description="Acidic residues" evidence="3">
    <location>
        <begin position="2445"/>
        <end position="2476"/>
    </location>
</feature>
<dbReference type="GO" id="GO:0005634">
    <property type="term" value="C:nucleus"/>
    <property type="evidence" value="ECO:0007669"/>
    <property type="project" value="TreeGrafter"/>
</dbReference>
<dbReference type="SUPFAM" id="SSF52540">
    <property type="entry name" value="P-loop containing nucleoside triphosphate hydrolases"/>
    <property type="match status" value="1"/>
</dbReference>
<evidence type="ECO:0000256" key="1">
    <source>
        <dbReference type="ARBA" id="ARBA00022741"/>
    </source>
</evidence>
<keyword evidence="1" id="KW-0547">Nucleotide-binding</keyword>
<dbReference type="GO" id="GO:0005524">
    <property type="term" value="F:ATP binding"/>
    <property type="evidence" value="ECO:0007669"/>
    <property type="project" value="UniProtKB-KW"/>
</dbReference>
<dbReference type="SUPFAM" id="SSF53300">
    <property type="entry name" value="vWA-like"/>
    <property type="match status" value="1"/>
</dbReference>
<dbReference type="InterPro" id="IPR027417">
    <property type="entry name" value="P-loop_NTPase"/>
</dbReference>
<dbReference type="GO" id="GO:0030687">
    <property type="term" value="C:preribosome, large subunit precursor"/>
    <property type="evidence" value="ECO:0007669"/>
    <property type="project" value="TreeGrafter"/>
</dbReference>
<organism evidence="5 6">
    <name type="scientific">Ceutorhynchus assimilis</name>
    <name type="common">cabbage seed weevil</name>
    <dbReference type="NCBI Taxonomy" id="467358"/>
    <lineage>
        <taxon>Eukaryota</taxon>
        <taxon>Metazoa</taxon>
        <taxon>Ecdysozoa</taxon>
        <taxon>Arthropoda</taxon>
        <taxon>Hexapoda</taxon>
        <taxon>Insecta</taxon>
        <taxon>Pterygota</taxon>
        <taxon>Neoptera</taxon>
        <taxon>Endopterygota</taxon>
        <taxon>Coleoptera</taxon>
        <taxon>Polyphaga</taxon>
        <taxon>Cucujiformia</taxon>
        <taxon>Curculionidae</taxon>
        <taxon>Ceutorhynchinae</taxon>
        <taxon>Ceutorhynchus</taxon>
    </lineage>
</organism>
<feature type="compositionally biased region" description="Basic and acidic residues" evidence="3">
    <location>
        <begin position="2703"/>
        <end position="2733"/>
    </location>
</feature>
<dbReference type="PANTHER" id="PTHR48103">
    <property type="entry name" value="MIDASIN-RELATED"/>
    <property type="match status" value="1"/>
</dbReference>
<dbReference type="GO" id="GO:0016887">
    <property type="term" value="F:ATP hydrolysis activity"/>
    <property type="evidence" value="ECO:0007669"/>
    <property type="project" value="InterPro"/>
</dbReference>
<dbReference type="InterPro" id="IPR011704">
    <property type="entry name" value="ATPase_dyneun-rel_AAA"/>
</dbReference>